<organism evidence="1 2">
    <name type="scientific">Pistacia atlantica</name>
    <dbReference type="NCBI Taxonomy" id="434234"/>
    <lineage>
        <taxon>Eukaryota</taxon>
        <taxon>Viridiplantae</taxon>
        <taxon>Streptophyta</taxon>
        <taxon>Embryophyta</taxon>
        <taxon>Tracheophyta</taxon>
        <taxon>Spermatophyta</taxon>
        <taxon>Magnoliopsida</taxon>
        <taxon>eudicotyledons</taxon>
        <taxon>Gunneridae</taxon>
        <taxon>Pentapetalae</taxon>
        <taxon>rosids</taxon>
        <taxon>malvids</taxon>
        <taxon>Sapindales</taxon>
        <taxon>Anacardiaceae</taxon>
        <taxon>Pistacia</taxon>
    </lineage>
</organism>
<gene>
    <name evidence="1" type="ORF">Patl1_06954</name>
</gene>
<name>A0ACC1AHC9_9ROSI</name>
<sequence length="271" mass="31065">MLWQTKWMVLLVLQMMPRKNVFDLGAFVGDLTFEEDASGDDISLEGLAKELEECKKYDDYNKESDNLVSLHDQIRDCDAILSQIETLLSSFQSVIGFISLNIKILQEKLMDMGLKLKNRKVMESINNIICLLTKVVTSSLRAARKSKNFHSDVGACKLQPFMEKDSGGGEIFFLWAELVFDFIVQKLCTLRKPKTNIQILQQNILLKYNLSFAEIPISTLEEIDQPALIPHISEANSLKYPYEVFFRSLHKLLMDTATSEYLFALLLDFVF</sequence>
<reference evidence="2" key="1">
    <citation type="journal article" date="2023" name="G3 (Bethesda)">
        <title>Genome assembly and association tests identify interacting loci associated with vigor, precocity, and sex in interspecific pistachio rootstocks.</title>
        <authorList>
            <person name="Palmer W."/>
            <person name="Jacygrad E."/>
            <person name="Sagayaradj S."/>
            <person name="Cavanaugh K."/>
            <person name="Han R."/>
            <person name="Bertier L."/>
            <person name="Beede B."/>
            <person name="Kafkas S."/>
            <person name="Golino D."/>
            <person name="Preece J."/>
            <person name="Michelmore R."/>
        </authorList>
    </citation>
    <scope>NUCLEOTIDE SEQUENCE [LARGE SCALE GENOMIC DNA]</scope>
</reference>
<proteinExistence type="predicted"/>
<accession>A0ACC1AHC9</accession>
<keyword evidence="2" id="KW-1185">Reference proteome</keyword>
<dbReference type="Proteomes" id="UP001164250">
    <property type="component" value="Chromosome 10"/>
</dbReference>
<evidence type="ECO:0000313" key="2">
    <source>
        <dbReference type="Proteomes" id="UP001164250"/>
    </source>
</evidence>
<evidence type="ECO:0000313" key="1">
    <source>
        <dbReference type="EMBL" id="KAJ0085291.1"/>
    </source>
</evidence>
<dbReference type="EMBL" id="CM047906">
    <property type="protein sequence ID" value="KAJ0085291.1"/>
    <property type="molecule type" value="Genomic_DNA"/>
</dbReference>
<protein>
    <submittedName>
        <fullName evidence="1">Uncharacterized protein</fullName>
    </submittedName>
</protein>
<comment type="caution">
    <text evidence="1">The sequence shown here is derived from an EMBL/GenBank/DDBJ whole genome shotgun (WGS) entry which is preliminary data.</text>
</comment>